<dbReference type="Proteomes" id="UP000589716">
    <property type="component" value="Unassembled WGS sequence"/>
</dbReference>
<dbReference type="InterPro" id="IPR006620">
    <property type="entry name" value="Pro_4_hyd_alph"/>
</dbReference>
<evidence type="ECO:0000256" key="4">
    <source>
        <dbReference type="ARBA" id="ARBA00022964"/>
    </source>
</evidence>
<evidence type="ECO:0000313" key="9">
    <source>
        <dbReference type="EMBL" id="NZA02586.1"/>
    </source>
</evidence>
<dbReference type="Gene3D" id="2.60.120.620">
    <property type="entry name" value="q2cbj1_9rhob like domain"/>
    <property type="match status" value="1"/>
</dbReference>
<dbReference type="EMBL" id="JACCKX010000001">
    <property type="protein sequence ID" value="NZA02586.1"/>
    <property type="molecule type" value="Genomic_DNA"/>
</dbReference>
<protein>
    <submittedName>
        <fullName evidence="9">Fe2+-dependent dioxygenase</fullName>
    </submittedName>
</protein>
<keyword evidence="2 7" id="KW-0479">Metal-binding</keyword>
<feature type="domain" description="Fe2OG dioxygenase" evidence="8">
    <location>
        <begin position="80"/>
        <end position="183"/>
    </location>
</feature>
<dbReference type="NCBIfam" id="NF003974">
    <property type="entry name" value="PRK05467.1-3"/>
    <property type="match status" value="1"/>
</dbReference>
<organism evidence="9 10">
    <name type="scientific">Ottowia beijingensis</name>
    <dbReference type="NCBI Taxonomy" id="1207057"/>
    <lineage>
        <taxon>Bacteria</taxon>
        <taxon>Pseudomonadati</taxon>
        <taxon>Pseudomonadota</taxon>
        <taxon>Betaproteobacteria</taxon>
        <taxon>Burkholderiales</taxon>
        <taxon>Comamonadaceae</taxon>
        <taxon>Ottowia</taxon>
    </lineage>
</organism>
<dbReference type="HAMAP" id="MF_00657">
    <property type="entry name" value="Hydroxyl_YbiX"/>
    <property type="match status" value="1"/>
</dbReference>
<comment type="caution">
    <text evidence="9">The sequence shown here is derived from an EMBL/GenBank/DDBJ whole genome shotgun (WGS) entry which is preliminary data.</text>
</comment>
<dbReference type="InterPro" id="IPR005123">
    <property type="entry name" value="Oxoglu/Fe-dep_dioxygenase_dom"/>
</dbReference>
<dbReference type="PROSITE" id="PS51471">
    <property type="entry name" value="FE2OG_OXY"/>
    <property type="match status" value="1"/>
</dbReference>
<dbReference type="GO" id="GO:0006879">
    <property type="term" value="P:intracellular iron ion homeostasis"/>
    <property type="evidence" value="ECO:0007669"/>
    <property type="project" value="TreeGrafter"/>
</dbReference>
<evidence type="ECO:0000259" key="8">
    <source>
        <dbReference type="PROSITE" id="PS51471"/>
    </source>
</evidence>
<keyword evidence="5 7" id="KW-0560">Oxidoreductase</keyword>
<sequence>MLIHLQHLLTPDELVQGRALLTAPDAPWRDGRHSAGAQAVGVKQNQQLAQDSTTAATLRALVLGALQRDALVLSAALPRKIFNPLFNRYGSGADRYGAHVDGAVMHSTASGEWVRSDLSCTVFFSDPADYDGGELVVHGAPGEAAQRIKLPAGDAILYPGTSVHEVTPVTRGERLASFLWIESMVRSGEQRRLLFEMDMALLALRQRHGESPEATRLTGVYHNLLRQWAST</sequence>
<dbReference type="Pfam" id="PF13640">
    <property type="entry name" value="2OG-FeII_Oxy_3"/>
    <property type="match status" value="1"/>
</dbReference>
<evidence type="ECO:0000256" key="7">
    <source>
        <dbReference type="HAMAP-Rule" id="MF_00657"/>
    </source>
</evidence>
<keyword evidence="3 7" id="KW-0847">Vitamin C</keyword>
<dbReference type="GO" id="GO:0031418">
    <property type="term" value="F:L-ascorbic acid binding"/>
    <property type="evidence" value="ECO:0007669"/>
    <property type="project" value="UniProtKB-KW"/>
</dbReference>
<accession>A0A853IQ36</accession>
<dbReference type="RefSeq" id="WP_180550908.1">
    <property type="nucleotide sequence ID" value="NZ_JACCKX010000001.1"/>
</dbReference>
<keyword evidence="10" id="KW-1185">Reference proteome</keyword>
<keyword evidence="6 7" id="KW-0408">Iron</keyword>
<dbReference type="InterPro" id="IPR044862">
    <property type="entry name" value="Pro_4_hyd_alph_FE2OG_OXY"/>
</dbReference>
<dbReference type="GO" id="GO:0016706">
    <property type="term" value="F:2-oxoglutarate-dependent dioxygenase activity"/>
    <property type="evidence" value="ECO:0007669"/>
    <property type="project" value="UniProtKB-UniRule"/>
</dbReference>
<feature type="binding site" evidence="7">
    <location>
        <position position="101"/>
    </location>
    <ligand>
        <name>Fe cation</name>
        <dbReference type="ChEBI" id="CHEBI:24875"/>
    </ligand>
</feature>
<dbReference type="NCBIfam" id="NF003975">
    <property type="entry name" value="PRK05467.1-4"/>
    <property type="match status" value="1"/>
</dbReference>
<feature type="binding site" evidence="7">
    <location>
        <position position="99"/>
    </location>
    <ligand>
        <name>Fe cation</name>
        <dbReference type="ChEBI" id="CHEBI:24875"/>
    </ligand>
</feature>
<evidence type="ECO:0000256" key="5">
    <source>
        <dbReference type="ARBA" id="ARBA00023002"/>
    </source>
</evidence>
<dbReference type="InterPro" id="IPR041097">
    <property type="entry name" value="PKHD_C"/>
</dbReference>
<evidence type="ECO:0000256" key="6">
    <source>
        <dbReference type="ARBA" id="ARBA00023004"/>
    </source>
</evidence>
<dbReference type="GO" id="GO:0005506">
    <property type="term" value="F:iron ion binding"/>
    <property type="evidence" value="ECO:0007669"/>
    <property type="project" value="UniProtKB-UniRule"/>
</dbReference>
<feature type="binding site" evidence="7">
    <location>
        <position position="164"/>
    </location>
    <ligand>
        <name>Fe cation</name>
        <dbReference type="ChEBI" id="CHEBI:24875"/>
    </ligand>
</feature>
<proteinExistence type="inferred from homology"/>
<dbReference type="Pfam" id="PF18331">
    <property type="entry name" value="PKHD_C"/>
    <property type="match status" value="1"/>
</dbReference>
<dbReference type="GO" id="GO:0006974">
    <property type="term" value="P:DNA damage response"/>
    <property type="evidence" value="ECO:0007669"/>
    <property type="project" value="TreeGrafter"/>
</dbReference>
<evidence type="ECO:0000256" key="1">
    <source>
        <dbReference type="ARBA" id="ARBA00001961"/>
    </source>
</evidence>
<feature type="binding site" evidence="7">
    <location>
        <position position="174"/>
    </location>
    <ligand>
        <name>2-oxoglutarate</name>
        <dbReference type="ChEBI" id="CHEBI:16810"/>
    </ligand>
</feature>
<reference evidence="9 10" key="1">
    <citation type="submission" date="2020-07" db="EMBL/GenBank/DDBJ databases">
        <authorList>
            <person name="Maaloum M."/>
        </authorList>
    </citation>
    <scope>NUCLEOTIDE SEQUENCE [LARGE SCALE GENOMIC DNA]</scope>
    <source>
        <strain evidence="9 10">GCS-AN-3</strain>
    </source>
</reference>
<evidence type="ECO:0000256" key="3">
    <source>
        <dbReference type="ARBA" id="ARBA00022896"/>
    </source>
</evidence>
<keyword evidence="4 7" id="KW-0223">Dioxygenase</keyword>
<evidence type="ECO:0000313" key="10">
    <source>
        <dbReference type="Proteomes" id="UP000589716"/>
    </source>
</evidence>
<dbReference type="PANTHER" id="PTHR41536">
    <property type="entry name" value="PKHD-TYPE HYDROXYLASE YBIX"/>
    <property type="match status" value="1"/>
</dbReference>
<name>A0A853IQ36_9BURK</name>
<dbReference type="PANTHER" id="PTHR41536:SF1">
    <property type="entry name" value="PKHD-TYPE HYDROXYLASE YBIX"/>
    <property type="match status" value="1"/>
</dbReference>
<dbReference type="AlphaFoldDB" id="A0A853IQ36"/>
<evidence type="ECO:0000256" key="2">
    <source>
        <dbReference type="ARBA" id="ARBA00022723"/>
    </source>
</evidence>
<comment type="cofactor">
    <cofactor evidence="7">
        <name>Fe(2+)</name>
        <dbReference type="ChEBI" id="CHEBI:29033"/>
    </cofactor>
    <text evidence="7">Binds 1 Fe(2+) ion per subunit.</text>
</comment>
<dbReference type="SMART" id="SM00702">
    <property type="entry name" value="P4Hc"/>
    <property type="match status" value="1"/>
</dbReference>
<dbReference type="InterPro" id="IPR023550">
    <property type="entry name" value="PKHD_hydroxylase"/>
</dbReference>
<gene>
    <name evidence="9" type="ORF">H0I39_13895</name>
</gene>
<dbReference type="Gene3D" id="4.10.860.20">
    <property type="entry name" value="Rabenosyn, Rab binding domain"/>
    <property type="match status" value="1"/>
</dbReference>
<comment type="cofactor">
    <cofactor evidence="1 7">
        <name>L-ascorbate</name>
        <dbReference type="ChEBI" id="CHEBI:38290"/>
    </cofactor>
</comment>